<comment type="caution">
    <text evidence="1">The sequence shown here is derived from an EMBL/GenBank/DDBJ whole genome shotgun (WGS) entry which is preliminary data.</text>
</comment>
<name>A0ABP7TMJ6_9SPHN</name>
<proteinExistence type="predicted"/>
<dbReference type="Proteomes" id="UP001424459">
    <property type="component" value="Unassembled WGS sequence"/>
</dbReference>
<organism evidence="1 2">
    <name type="scientific">Sphingomonas rosea</name>
    <dbReference type="NCBI Taxonomy" id="335605"/>
    <lineage>
        <taxon>Bacteria</taxon>
        <taxon>Pseudomonadati</taxon>
        <taxon>Pseudomonadota</taxon>
        <taxon>Alphaproteobacteria</taxon>
        <taxon>Sphingomonadales</taxon>
        <taxon>Sphingomonadaceae</taxon>
        <taxon>Sphingomonas</taxon>
    </lineage>
</organism>
<evidence type="ECO:0000313" key="1">
    <source>
        <dbReference type="EMBL" id="GAA4028536.1"/>
    </source>
</evidence>
<accession>A0ABP7TMJ6</accession>
<keyword evidence="2" id="KW-1185">Reference proteome</keyword>
<sequence>MILFIIANATIGSMSGLATLTVDFLDEEAGAGFLGVAADAAETGTATMAQAARRARNDTNFPPFSAAPAARLDKPYAASALSLAQYARLTRTLRRAGAGS</sequence>
<reference evidence="2" key="1">
    <citation type="journal article" date="2019" name="Int. J. Syst. Evol. Microbiol.">
        <title>The Global Catalogue of Microorganisms (GCM) 10K type strain sequencing project: providing services to taxonomists for standard genome sequencing and annotation.</title>
        <authorList>
            <consortium name="The Broad Institute Genomics Platform"/>
            <consortium name="The Broad Institute Genome Sequencing Center for Infectious Disease"/>
            <person name="Wu L."/>
            <person name="Ma J."/>
        </authorList>
    </citation>
    <scope>NUCLEOTIDE SEQUENCE [LARGE SCALE GENOMIC DNA]</scope>
    <source>
        <strain evidence="2">JCM 17564</strain>
    </source>
</reference>
<gene>
    <name evidence="1" type="ORF">GCM10022281_04370</name>
</gene>
<dbReference type="EMBL" id="BAABBR010000001">
    <property type="protein sequence ID" value="GAA4028536.1"/>
    <property type="molecule type" value="Genomic_DNA"/>
</dbReference>
<protein>
    <submittedName>
        <fullName evidence="1">Uncharacterized protein</fullName>
    </submittedName>
</protein>
<evidence type="ECO:0000313" key="2">
    <source>
        <dbReference type="Proteomes" id="UP001424459"/>
    </source>
</evidence>